<dbReference type="AlphaFoldDB" id="A0A0F9ESJ5"/>
<gene>
    <name evidence="1" type="ORF">LCGC14_2331070</name>
</gene>
<dbReference type="EMBL" id="LAZR01033509">
    <property type="protein sequence ID" value="KKL47885.1"/>
    <property type="molecule type" value="Genomic_DNA"/>
</dbReference>
<accession>A0A0F9ESJ5</accession>
<name>A0A0F9ESJ5_9ZZZZ</name>
<evidence type="ECO:0000313" key="1">
    <source>
        <dbReference type="EMBL" id="KKL47885.1"/>
    </source>
</evidence>
<organism evidence="1">
    <name type="scientific">marine sediment metagenome</name>
    <dbReference type="NCBI Taxonomy" id="412755"/>
    <lineage>
        <taxon>unclassified sequences</taxon>
        <taxon>metagenomes</taxon>
        <taxon>ecological metagenomes</taxon>
    </lineage>
</organism>
<comment type="caution">
    <text evidence="1">The sequence shown here is derived from an EMBL/GenBank/DDBJ whole genome shotgun (WGS) entry which is preliminary data.</text>
</comment>
<reference evidence="1" key="1">
    <citation type="journal article" date="2015" name="Nature">
        <title>Complex archaea that bridge the gap between prokaryotes and eukaryotes.</title>
        <authorList>
            <person name="Spang A."/>
            <person name="Saw J.H."/>
            <person name="Jorgensen S.L."/>
            <person name="Zaremba-Niedzwiedzka K."/>
            <person name="Martijn J."/>
            <person name="Lind A.E."/>
            <person name="van Eijk R."/>
            <person name="Schleper C."/>
            <person name="Guy L."/>
            <person name="Ettema T.J."/>
        </authorList>
    </citation>
    <scope>NUCLEOTIDE SEQUENCE</scope>
</reference>
<protein>
    <submittedName>
        <fullName evidence="1">Uncharacterized protein</fullName>
    </submittedName>
</protein>
<proteinExistence type="predicted"/>
<sequence>MSRQPAGQDSFLGKYIPPDKPQAIAWVSCLRWALGNEDVLAQFRQDTGTRWVPGKGALDRMIDEATGADRAFIEAFAEWFNSNVWGEP</sequence>